<evidence type="ECO:0000256" key="6">
    <source>
        <dbReference type="ARBA" id="ARBA00022750"/>
    </source>
</evidence>
<evidence type="ECO:0000259" key="11">
    <source>
        <dbReference type="PROSITE" id="PS50158"/>
    </source>
</evidence>
<keyword evidence="7" id="KW-0255">Endonuclease</keyword>
<evidence type="ECO:0000313" key="14">
    <source>
        <dbReference type="Proteomes" id="UP000036403"/>
    </source>
</evidence>
<evidence type="ECO:0000256" key="2">
    <source>
        <dbReference type="ARBA" id="ARBA00022670"/>
    </source>
</evidence>
<dbReference type="SMART" id="SM00343">
    <property type="entry name" value="ZnF_C2HC"/>
    <property type="match status" value="2"/>
</dbReference>
<dbReference type="Gene3D" id="3.30.70.270">
    <property type="match status" value="2"/>
</dbReference>
<keyword evidence="10" id="KW-0863">Zinc-finger</keyword>
<dbReference type="Gene3D" id="3.10.10.10">
    <property type="entry name" value="HIV Type 1 Reverse Transcriptase, subunit A, domain 1"/>
    <property type="match status" value="1"/>
</dbReference>
<keyword evidence="10" id="KW-0862">Zinc</keyword>
<dbReference type="Pfam" id="PF00098">
    <property type="entry name" value="zf-CCHC"/>
    <property type="match status" value="2"/>
</dbReference>
<dbReference type="GO" id="GO:0003964">
    <property type="term" value="F:RNA-directed DNA polymerase activity"/>
    <property type="evidence" value="ECO:0007669"/>
    <property type="project" value="UniProtKB-EC"/>
</dbReference>
<evidence type="ECO:0000256" key="9">
    <source>
        <dbReference type="ARBA" id="ARBA00023268"/>
    </source>
</evidence>
<dbReference type="PROSITE" id="PS50158">
    <property type="entry name" value="ZF_CCHC"/>
    <property type="match status" value="2"/>
</dbReference>
<keyword evidence="8" id="KW-0238">DNA-binding</keyword>
<evidence type="ECO:0000256" key="3">
    <source>
        <dbReference type="ARBA" id="ARBA00022679"/>
    </source>
</evidence>
<protein>
    <recommendedName>
        <fullName evidence="1">RNA-directed DNA polymerase</fullName>
        <ecNumber evidence="1">2.7.7.49</ecNumber>
    </recommendedName>
</protein>
<dbReference type="Gene3D" id="4.10.60.10">
    <property type="entry name" value="Zinc finger, CCHC-type"/>
    <property type="match status" value="1"/>
</dbReference>
<evidence type="ECO:0000313" key="13">
    <source>
        <dbReference type="EMBL" id="KMQ86574.1"/>
    </source>
</evidence>
<dbReference type="STRING" id="67767.A0A0J7K8I0"/>
<accession>A0A0J7K8I0</accession>
<gene>
    <name evidence="13" type="ORF">RF55_14407</name>
</gene>
<dbReference type="EC" id="2.7.7.49" evidence="1"/>
<dbReference type="GO" id="GO:0006508">
    <property type="term" value="P:proteolysis"/>
    <property type="evidence" value="ECO:0007669"/>
    <property type="project" value="UniProtKB-KW"/>
</dbReference>
<evidence type="ECO:0000256" key="7">
    <source>
        <dbReference type="ARBA" id="ARBA00022759"/>
    </source>
</evidence>
<dbReference type="InterPro" id="IPR036875">
    <property type="entry name" value="Znf_CCHC_sf"/>
</dbReference>
<evidence type="ECO:0000259" key="12">
    <source>
        <dbReference type="PROSITE" id="PS50878"/>
    </source>
</evidence>
<dbReference type="PROSITE" id="PS50878">
    <property type="entry name" value="RT_POL"/>
    <property type="match status" value="1"/>
</dbReference>
<feature type="domain" description="CCHC-type" evidence="11">
    <location>
        <begin position="109"/>
        <end position="122"/>
    </location>
</feature>
<dbReference type="EMBL" id="LBMM01011879">
    <property type="protein sequence ID" value="KMQ86574.1"/>
    <property type="molecule type" value="Genomic_DNA"/>
</dbReference>
<dbReference type="FunFam" id="3.30.70.270:FF:000020">
    <property type="entry name" value="Transposon Tf2-6 polyprotein-like Protein"/>
    <property type="match status" value="1"/>
</dbReference>
<dbReference type="PaxDb" id="67767-A0A0J7K8I0"/>
<evidence type="ECO:0000256" key="5">
    <source>
        <dbReference type="ARBA" id="ARBA00022722"/>
    </source>
</evidence>
<evidence type="ECO:0000256" key="1">
    <source>
        <dbReference type="ARBA" id="ARBA00012493"/>
    </source>
</evidence>
<dbReference type="InterPro" id="IPR043128">
    <property type="entry name" value="Rev_trsase/Diguanyl_cyclase"/>
</dbReference>
<dbReference type="PANTHER" id="PTHR37984:SF5">
    <property type="entry name" value="PROTEIN NYNRIN-LIKE"/>
    <property type="match status" value="1"/>
</dbReference>
<dbReference type="InterPro" id="IPR041577">
    <property type="entry name" value="RT_RNaseH_2"/>
</dbReference>
<dbReference type="SUPFAM" id="SSF57756">
    <property type="entry name" value="Retrovirus zinc finger-like domains"/>
    <property type="match status" value="1"/>
</dbReference>
<dbReference type="Pfam" id="PF17919">
    <property type="entry name" value="RT_RNaseH_2"/>
    <property type="match status" value="1"/>
</dbReference>
<keyword evidence="6" id="KW-0064">Aspartyl protease</keyword>
<name>A0A0J7K8I0_LASNI</name>
<dbReference type="Pfam" id="PF00078">
    <property type="entry name" value="RVT_1"/>
    <property type="match status" value="1"/>
</dbReference>
<dbReference type="CDD" id="cd01647">
    <property type="entry name" value="RT_LTR"/>
    <property type="match status" value="1"/>
</dbReference>
<dbReference type="PANTHER" id="PTHR37984">
    <property type="entry name" value="PROTEIN CBG26694"/>
    <property type="match status" value="1"/>
</dbReference>
<sequence length="730" mass="84311">MTLSRVNNRVWKTHTEKFVDYAEEKLKLMQFLTLTEKEKIELLADGVKDPSLRRFALNTWAADIPEFLEHMRKITEDGVVNRRQDQGYKHQPKEGYKHLPKSTAMEKTCTHCKKKGHWAKDCYIAKRACYNCGQTGHLSAACPKKKSGISSTLNHLDRDTDTGAMEPLTSSETTSDGVYLIENETPYVTVYSYGNRNKSFCALADTGSPVSLIKRSIYNEYFENYKLLQIRENLHLKGINNSKIITHGKVHDQICLENLKDQWFDIVLLVVDDSTIAFDMLLGRDFFSKTKIKLIYQNGTFKFEHPSDDAVMVNNIFSIDAIDERDRYDIILDELDNDLDFSTKNNLLQVLREIDATEIEPVKDEYKIRVHLKDVSFFRYAPRRMSMTEKLELKKITDDLLKQGIIKPSISPYCSRVVLVNKRNGSKRMCVDLRPLNQRIFPQKYPFPIIEDQIDQLYGKEIFTKLDLRDGFHQIDIHADDTKYFAFATPYGQYEYVKMPFGYSEASAEFQKHILNIFEPLLREGKVLLYIDDILIATTTIAENLEILKEVLTTLRRYNLELNIAKCLFLKKEIEFLGYLISAKGISLNKRHTQAILDFAYPVNIKQLQGFLGLTNYFRRFIKDYALKTRPLHNLTKKGVDFNFDDQCKQSFDSLKSELTSAPVLHIFNPVAETELHTDASGQGFGAILLQKQINGKMAPIVYYSKATNDSEKKYHSFELETLAIVKALE</sequence>
<evidence type="ECO:0000256" key="8">
    <source>
        <dbReference type="ARBA" id="ARBA00023125"/>
    </source>
</evidence>
<dbReference type="CDD" id="cd00303">
    <property type="entry name" value="retropepsin_like"/>
    <property type="match status" value="1"/>
</dbReference>
<dbReference type="OrthoDB" id="7699516at2759"/>
<dbReference type="Proteomes" id="UP000036403">
    <property type="component" value="Unassembled WGS sequence"/>
</dbReference>
<dbReference type="GO" id="GO:0008270">
    <property type="term" value="F:zinc ion binding"/>
    <property type="evidence" value="ECO:0007669"/>
    <property type="project" value="UniProtKB-KW"/>
</dbReference>
<dbReference type="InterPro" id="IPR021109">
    <property type="entry name" value="Peptidase_aspartic_dom_sf"/>
</dbReference>
<keyword evidence="3" id="KW-0808">Transferase</keyword>
<reference evidence="13 14" key="1">
    <citation type="submission" date="2015-04" db="EMBL/GenBank/DDBJ databases">
        <title>Lasius niger genome sequencing.</title>
        <authorList>
            <person name="Konorov E.A."/>
            <person name="Nikitin M.A."/>
            <person name="Kirill M.V."/>
            <person name="Chang P."/>
        </authorList>
    </citation>
    <scope>NUCLEOTIDE SEQUENCE [LARGE SCALE GENOMIC DNA]</scope>
    <source>
        <tissue evidence="13">Whole</tissue>
    </source>
</reference>
<keyword evidence="7" id="KW-0378">Hydrolase</keyword>
<dbReference type="GO" id="GO:0003677">
    <property type="term" value="F:DNA binding"/>
    <property type="evidence" value="ECO:0007669"/>
    <property type="project" value="UniProtKB-KW"/>
</dbReference>
<proteinExistence type="predicted"/>
<keyword evidence="9" id="KW-0511">Multifunctional enzyme</keyword>
<dbReference type="SUPFAM" id="SSF56672">
    <property type="entry name" value="DNA/RNA polymerases"/>
    <property type="match status" value="1"/>
</dbReference>
<keyword evidence="4" id="KW-0548">Nucleotidyltransferase</keyword>
<dbReference type="Gene3D" id="2.40.70.10">
    <property type="entry name" value="Acid Proteases"/>
    <property type="match status" value="1"/>
</dbReference>
<dbReference type="GO" id="GO:0004190">
    <property type="term" value="F:aspartic-type endopeptidase activity"/>
    <property type="evidence" value="ECO:0007669"/>
    <property type="project" value="UniProtKB-KW"/>
</dbReference>
<dbReference type="InterPro" id="IPR043502">
    <property type="entry name" value="DNA/RNA_pol_sf"/>
</dbReference>
<dbReference type="InterPro" id="IPR000477">
    <property type="entry name" value="RT_dom"/>
</dbReference>
<keyword evidence="14" id="KW-1185">Reference proteome</keyword>
<dbReference type="InterPro" id="IPR050951">
    <property type="entry name" value="Retrovirus_Pol_polyprotein"/>
</dbReference>
<feature type="domain" description="Reverse transcriptase" evidence="12">
    <location>
        <begin position="401"/>
        <end position="581"/>
    </location>
</feature>
<evidence type="ECO:0000256" key="4">
    <source>
        <dbReference type="ARBA" id="ARBA00022695"/>
    </source>
</evidence>
<organism evidence="13 14">
    <name type="scientific">Lasius niger</name>
    <name type="common">Black garden ant</name>
    <dbReference type="NCBI Taxonomy" id="67767"/>
    <lineage>
        <taxon>Eukaryota</taxon>
        <taxon>Metazoa</taxon>
        <taxon>Ecdysozoa</taxon>
        <taxon>Arthropoda</taxon>
        <taxon>Hexapoda</taxon>
        <taxon>Insecta</taxon>
        <taxon>Pterygota</taxon>
        <taxon>Neoptera</taxon>
        <taxon>Endopterygota</taxon>
        <taxon>Hymenoptera</taxon>
        <taxon>Apocrita</taxon>
        <taxon>Aculeata</taxon>
        <taxon>Formicoidea</taxon>
        <taxon>Formicidae</taxon>
        <taxon>Formicinae</taxon>
        <taxon>Lasius</taxon>
        <taxon>Lasius</taxon>
    </lineage>
</organism>
<dbReference type="AlphaFoldDB" id="A0A0J7K8I0"/>
<feature type="domain" description="CCHC-type" evidence="11">
    <location>
        <begin position="129"/>
        <end position="144"/>
    </location>
</feature>
<dbReference type="InterPro" id="IPR001878">
    <property type="entry name" value="Znf_CCHC"/>
</dbReference>
<dbReference type="GO" id="GO:0004519">
    <property type="term" value="F:endonuclease activity"/>
    <property type="evidence" value="ECO:0007669"/>
    <property type="project" value="UniProtKB-KW"/>
</dbReference>
<keyword evidence="2" id="KW-0645">Protease</keyword>
<keyword evidence="10" id="KW-0479">Metal-binding</keyword>
<comment type="caution">
    <text evidence="13">The sequence shown here is derived from an EMBL/GenBank/DDBJ whole genome shotgun (WGS) entry which is preliminary data.</text>
</comment>
<evidence type="ECO:0000256" key="10">
    <source>
        <dbReference type="PROSITE-ProRule" id="PRU00047"/>
    </source>
</evidence>
<keyword evidence="5" id="KW-0540">Nuclease</keyword>
<dbReference type="SUPFAM" id="SSF50630">
    <property type="entry name" value="Acid proteases"/>
    <property type="match status" value="1"/>
</dbReference>